<dbReference type="EMBL" id="CAJNRF010006707">
    <property type="protein sequence ID" value="CAF2084141.1"/>
    <property type="molecule type" value="Genomic_DNA"/>
</dbReference>
<sequence length="140" mass="15698">MSTVFTNVTFAVPAYIMSMLDYSSTCLTYLTNISLLQNFPAITYYGVLITATVHCITESYQRLRHLKDFVPAKICMITTKCIFWSNILIFIPLLGMGLTLGIYVQTLITSTAGRLVDIIGKIKMIIDLVRARWCCCCSSS</sequence>
<dbReference type="Proteomes" id="UP000681720">
    <property type="component" value="Unassembled WGS sequence"/>
</dbReference>
<dbReference type="Proteomes" id="UP000663866">
    <property type="component" value="Unassembled WGS sequence"/>
</dbReference>
<protein>
    <submittedName>
        <fullName evidence="3">Uncharacterized protein</fullName>
    </submittedName>
</protein>
<feature type="transmembrane region" description="Helical" evidence="1">
    <location>
        <begin position="81"/>
        <end position="104"/>
    </location>
</feature>
<organism evidence="3 6">
    <name type="scientific">Rotaria magnacalcarata</name>
    <dbReference type="NCBI Taxonomy" id="392030"/>
    <lineage>
        <taxon>Eukaryota</taxon>
        <taxon>Metazoa</taxon>
        <taxon>Spiralia</taxon>
        <taxon>Gnathifera</taxon>
        <taxon>Rotifera</taxon>
        <taxon>Eurotatoria</taxon>
        <taxon>Bdelloidea</taxon>
        <taxon>Philodinida</taxon>
        <taxon>Philodinidae</taxon>
        <taxon>Rotaria</taxon>
    </lineage>
</organism>
<feature type="transmembrane region" description="Helical" evidence="1">
    <location>
        <begin position="42"/>
        <end position="60"/>
    </location>
</feature>
<gene>
    <name evidence="4" type="ORF">GIL414_LOCUS11284</name>
    <name evidence="2" type="ORF">KQP761_LOCUS17159</name>
    <name evidence="5" type="ORF">OVN521_LOCUS26564</name>
    <name evidence="3" type="ORF">WKI299_LOCUS16784</name>
</gene>
<proteinExistence type="predicted"/>
<dbReference type="Proteomes" id="UP000663834">
    <property type="component" value="Unassembled WGS sequence"/>
</dbReference>
<reference evidence="3" key="1">
    <citation type="submission" date="2021-02" db="EMBL/GenBank/DDBJ databases">
        <authorList>
            <person name="Nowell W R."/>
        </authorList>
    </citation>
    <scope>NUCLEOTIDE SEQUENCE</scope>
</reference>
<accession>A0A816SIC5</accession>
<dbReference type="EMBL" id="CAJOBG010007022">
    <property type="protein sequence ID" value="CAF4204418.1"/>
    <property type="molecule type" value="Genomic_DNA"/>
</dbReference>
<comment type="caution">
    <text evidence="3">The sequence shown here is derived from an EMBL/GenBank/DDBJ whole genome shotgun (WGS) entry which is preliminary data.</text>
</comment>
<evidence type="ECO:0000313" key="2">
    <source>
        <dbReference type="EMBL" id="CAF1543968.1"/>
    </source>
</evidence>
<evidence type="ECO:0000313" key="4">
    <source>
        <dbReference type="EMBL" id="CAF3992387.1"/>
    </source>
</evidence>
<dbReference type="EMBL" id="CAJNOW010008739">
    <property type="protein sequence ID" value="CAF1543968.1"/>
    <property type="molecule type" value="Genomic_DNA"/>
</dbReference>
<keyword evidence="7" id="KW-1185">Reference proteome</keyword>
<dbReference type="AlphaFoldDB" id="A0A816SIC5"/>
<evidence type="ECO:0000313" key="6">
    <source>
        <dbReference type="Proteomes" id="UP000663856"/>
    </source>
</evidence>
<evidence type="ECO:0000313" key="5">
    <source>
        <dbReference type="EMBL" id="CAF4204418.1"/>
    </source>
</evidence>
<dbReference type="EMBL" id="CAJOBJ010004197">
    <property type="protein sequence ID" value="CAF3992387.1"/>
    <property type="molecule type" value="Genomic_DNA"/>
</dbReference>
<evidence type="ECO:0000256" key="1">
    <source>
        <dbReference type="SAM" id="Phobius"/>
    </source>
</evidence>
<dbReference type="Proteomes" id="UP000663856">
    <property type="component" value="Unassembled WGS sequence"/>
</dbReference>
<evidence type="ECO:0000313" key="3">
    <source>
        <dbReference type="EMBL" id="CAF2084141.1"/>
    </source>
</evidence>
<keyword evidence="1" id="KW-0472">Membrane</keyword>
<evidence type="ECO:0000313" key="7">
    <source>
        <dbReference type="Proteomes" id="UP000663866"/>
    </source>
</evidence>
<keyword evidence="1" id="KW-1133">Transmembrane helix</keyword>
<name>A0A816SIC5_9BILA</name>
<keyword evidence="1" id="KW-0812">Transmembrane</keyword>